<dbReference type="Pfam" id="PF00199">
    <property type="entry name" value="Catalase"/>
    <property type="match status" value="1"/>
</dbReference>
<keyword evidence="5 16" id="KW-0378">Hydrolase</keyword>
<keyword evidence="14" id="KW-0812">Transmembrane</keyword>
<dbReference type="SMART" id="SM01060">
    <property type="entry name" value="Catalase"/>
    <property type="match status" value="1"/>
</dbReference>
<keyword evidence="14" id="KW-0472">Membrane</keyword>
<proteinExistence type="inferred from homology"/>
<keyword evidence="8" id="KW-0326">Glycosidase</keyword>
<evidence type="ECO:0000256" key="2">
    <source>
        <dbReference type="ARBA" id="ARBA00022559"/>
    </source>
</evidence>
<dbReference type="GeneID" id="67023626"/>
<keyword evidence="4" id="KW-0479">Metal-binding</keyword>
<keyword evidence="10" id="KW-0376">Hydrogen peroxide</keyword>
<evidence type="ECO:0000256" key="9">
    <source>
        <dbReference type="ARBA" id="ARBA00023316"/>
    </source>
</evidence>
<feature type="compositionally biased region" description="Low complexity" evidence="13">
    <location>
        <begin position="136"/>
        <end position="151"/>
    </location>
</feature>
<evidence type="ECO:0000256" key="7">
    <source>
        <dbReference type="ARBA" id="ARBA00023004"/>
    </source>
</evidence>
<dbReference type="Gene3D" id="2.40.180.10">
    <property type="entry name" value="Catalase core domain"/>
    <property type="match status" value="1"/>
</dbReference>
<dbReference type="SUPFAM" id="SSF56634">
    <property type="entry name" value="Heme-dependent catalase-like"/>
    <property type="match status" value="1"/>
</dbReference>
<keyword evidence="6" id="KW-0560">Oxidoreductase</keyword>
<dbReference type="GO" id="GO:0046872">
    <property type="term" value="F:metal ion binding"/>
    <property type="evidence" value="ECO:0007669"/>
    <property type="project" value="UniProtKB-KW"/>
</dbReference>
<dbReference type="PANTHER" id="PTHR11465">
    <property type="entry name" value="CATALASE"/>
    <property type="match status" value="1"/>
</dbReference>
<feature type="compositionally biased region" description="Basic and acidic residues" evidence="13">
    <location>
        <begin position="75"/>
        <end position="85"/>
    </location>
</feature>
<evidence type="ECO:0000256" key="3">
    <source>
        <dbReference type="ARBA" id="ARBA00022617"/>
    </source>
</evidence>
<dbReference type="Pfam" id="PF06628">
    <property type="entry name" value="Catalase-rel"/>
    <property type="match status" value="1"/>
</dbReference>
<organism evidence="16 17">
    <name type="scientific">Rhizoctonia solani</name>
    <dbReference type="NCBI Taxonomy" id="456999"/>
    <lineage>
        <taxon>Eukaryota</taxon>
        <taxon>Fungi</taxon>
        <taxon>Dikarya</taxon>
        <taxon>Basidiomycota</taxon>
        <taxon>Agaricomycotina</taxon>
        <taxon>Agaricomycetes</taxon>
        <taxon>Cantharellales</taxon>
        <taxon>Ceratobasidiaceae</taxon>
        <taxon>Rhizoctonia</taxon>
    </lineage>
</organism>
<dbReference type="GO" id="GO:0005777">
    <property type="term" value="C:peroxisome"/>
    <property type="evidence" value="ECO:0007669"/>
    <property type="project" value="TreeGrafter"/>
</dbReference>
<evidence type="ECO:0000256" key="11">
    <source>
        <dbReference type="ARBA" id="ARBA00036824"/>
    </source>
</evidence>
<dbReference type="InterPro" id="IPR010582">
    <property type="entry name" value="Catalase_immune_responsive"/>
</dbReference>
<evidence type="ECO:0000256" key="4">
    <source>
        <dbReference type="ARBA" id="ARBA00022723"/>
    </source>
</evidence>
<evidence type="ECO:0000259" key="15">
    <source>
        <dbReference type="SMART" id="SM01060"/>
    </source>
</evidence>
<evidence type="ECO:0000256" key="5">
    <source>
        <dbReference type="ARBA" id="ARBA00022801"/>
    </source>
</evidence>
<dbReference type="GO" id="GO:0020037">
    <property type="term" value="F:heme binding"/>
    <property type="evidence" value="ECO:0007669"/>
    <property type="project" value="InterPro"/>
</dbReference>
<dbReference type="EC" id="3.2.1.58" evidence="12"/>
<dbReference type="Gene3D" id="3.20.20.80">
    <property type="entry name" value="Glycosidases"/>
    <property type="match status" value="1"/>
</dbReference>
<dbReference type="EMBL" id="CP059673">
    <property type="protein sequence ID" value="QRW26749.1"/>
    <property type="molecule type" value="Genomic_DNA"/>
</dbReference>
<dbReference type="GO" id="GO:0071555">
    <property type="term" value="P:cell wall organization"/>
    <property type="evidence" value="ECO:0007669"/>
    <property type="project" value="UniProtKB-KW"/>
</dbReference>
<feature type="region of interest" description="Disordered" evidence="13">
    <location>
        <begin position="136"/>
        <end position="171"/>
    </location>
</feature>
<dbReference type="GO" id="GO:0042542">
    <property type="term" value="P:response to hydrogen peroxide"/>
    <property type="evidence" value="ECO:0007669"/>
    <property type="project" value="TreeGrafter"/>
</dbReference>
<keyword evidence="3" id="KW-0349">Heme</keyword>
<protein>
    <recommendedName>
        <fullName evidence="12">glucan 1,3-beta-glucosidase</fullName>
        <ecNumber evidence="12">3.2.1.58</ecNumber>
    </recommendedName>
</protein>
<dbReference type="PROSITE" id="PS51402">
    <property type="entry name" value="CATALASE_3"/>
    <property type="match status" value="1"/>
</dbReference>
<dbReference type="GO" id="GO:0004338">
    <property type="term" value="F:glucan exo-1,3-beta-glucosidase activity"/>
    <property type="evidence" value="ECO:0007669"/>
    <property type="project" value="UniProtKB-EC"/>
</dbReference>
<dbReference type="Proteomes" id="UP000650533">
    <property type="component" value="Chromosome 16"/>
</dbReference>
<dbReference type="RefSeq" id="XP_043186986.1">
    <property type="nucleotide sequence ID" value="XM_043321163.1"/>
</dbReference>
<feature type="transmembrane region" description="Helical" evidence="14">
    <location>
        <begin position="102"/>
        <end position="125"/>
    </location>
</feature>
<keyword evidence="7" id="KW-0408">Iron</keyword>
<dbReference type="SUPFAM" id="SSF51445">
    <property type="entry name" value="(Trans)glycosidases"/>
    <property type="match status" value="1"/>
</dbReference>
<dbReference type="InterPro" id="IPR018028">
    <property type="entry name" value="Catalase"/>
</dbReference>
<dbReference type="GO" id="GO:0042744">
    <property type="term" value="P:hydrogen peroxide catabolic process"/>
    <property type="evidence" value="ECO:0007669"/>
    <property type="project" value="UniProtKB-KW"/>
</dbReference>
<evidence type="ECO:0000256" key="1">
    <source>
        <dbReference type="ARBA" id="ARBA00005641"/>
    </source>
</evidence>
<dbReference type="InterPro" id="IPR020835">
    <property type="entry name" value="Catalase_sf"/>
</dbReference>
<dbReference type="InterPro" id="IPR017853">
    <property type="entry name" value="GH"/>
</dbReference>
<dbReference type="InterPro" id="IPR011614">
    <property type="entry name" value="Catalase_core"/>
</dbReference>
<dbReference type="PRINTS" id="PR00067">
    <property type="entry name" value="CATALASE"/>
</dbReference>
<evidence type="ECO:0000256" key="8">
    <source>
        <dbReference type="ARBA" id="ARBA00023295"/>
    </source>
</evidence>
<comment type="similarity">
    <text evidence="1">Belongs to the glycosyl hydrolase 5 (cellulase A) family.</text>
</comment>
<accession>A0A8H8P736</accession>
<gene>
    <name evidence="16" type="ORF">RhiXN_01344</name>
</gene>
<reference evidence="16" key="1">
    <citation type="submission" date="2020-05" db="EMBL/GenBank/DDBJ databases">
        <title>Evolutionary and genomic comparisons of hybrid uninucleate and nonhybrid Rhizoctonia fungi.</title>
        <authorList>
            <person name="Li C."/>
            <person name="Chen X."/>
        </authorList>
    </citation>
    <scope>NUCLEOTIDE SEQUENCE</scope>
    <source>
        <strain evidence="16">AG-1 IA</strain>
    </source>
</reference>
<evidence type="ECO:0000256" key="10">
    <source>
        <dbReference type="ARBA" id="ARBA00023324"/>
    </source>
</evidence>
<evidence type="ECO:0000256" key="6">
    <source>
        <dbReference type="ARBA" id="ARBA00023002"/>
    </source>
</evidence>
<comment type="catalytic activity">
    <reaction evidence="11">
        <text>Successive hydrolysis of beta-D-glucose units from the non-reducing ends of (1-&gt;3)-beta-D-glucans, releasing alpha-glucose.</text>
        <dbReference type="EC" id="3.2.1.58"/>
    </reaction>
</comment>
<keyword evidence="2" id="KW-0575">Peroxidase</keyword>
<dbReference type="KEGG" id="rsx:RhiXN_01344"/>
<sequence>MATHQPYEAEILLPPGSPANFGTARSSVADSSLGVPNSNYGGVRESQYSSAPLNQSFDPYADSASTPRGSTPAPYRDDPSTEKVVEPLGYSEPGGGSKKRPLFWTIILLVLLAVIAVAVVVPVYFKVIKPNTNVAASAGSAGTATSSSGAAQPTQSGKPETPEAVVTGGDGSRVITESGSTFVYNNSFGGFWYYDPKDPFSNKAQPQSWSPPLNQTWKFGTDQIRGVNLGGWLVLEPFISPAMYEPYMNATVPAIDEWTLCENLAGDPSSGGVAKALEDHYKTFITEEDFAQIAAAGLNWIRIPIPYWAIEVYPGEPFLEGVAWKYFLKAIEWARKYGLRINLDLHTVPGSQNGYNHSGMLGPVGWLSGNMGIANAQRTLNYIRIITQFISQPEYRDVVPMFGVINEALIQTIGRDVLESFYLEVHNVMRNVTGIGEGKGPWISVHDGFDPLDRWTEFLPGGDRVALDAHPYFCFGDQDTSPVTGQTNKPCASRASAFSQSMSSFGMTTAGEFSNAFNDCGLFLNGVNRGARYDGTFGGYGGPNGGANACVKWMDSARWSAAEKAALKQFALSSMDAMQNYFFWTWKIGRSTTWGTIASPLWSYQHGLEGGWMPTDPREAAGTCGTGAFKGPLPASKTGGVGAGTIDPAYIATRVWPPASLNNVPNAAAIPTYTATGSLITLAPASFTGGVNAGSGWANTADQQGLYTPVAGCAYPSIGWGTVGVSATQTACSGTAQRVIRGRHILSDSIPYISSPTRDLLRSQQTHTLSKIPGVDPRVLQRNQAFSGLNDGPAATAARLAGLVQESHAKDDSPIYTSNFGQPIPDSGHALNIGGIPYQGDTLLLEKQQAFDRGKIQERIVHPCVQRVIPLARFGYFQVTKDVSQWTKAALFQPGKKTPAYTRFSTVTYGREFPDSARNPRGFATKFYTEEGNYDLVGLNWPVFFVRDPFMGPDNIRSQQRNPKSGLIDYNAWFDFLANVPESQHAGLMLLSDHATPVGWRFMSGYGCHTFRWTNKDRKGVFVKYHWRSQQGTKEFTHEQSIVMCGEDPDFAKRDLWQHIEQGGDARWTMFVQVITPEDLASGKLDFDPFDVTKVWPRNKFPMHEVGELVLNRNPEDYHRDVEQAAFSPGSLVPGIELSPDTLLQWRAFFYRDAQYHRLGSANIHQIPVNCPFMARFHSPDNYAGNMRIDGNVASKPTYFPNSYHNNKPTTAGAPGFLPQAEEVPMQVASNIISRKGYYLHEGSPSEYNQVRELYTRVLTPQKREELHSNTARLLKHADGIVQKNYLIQLHAIEPGYAKAIYDLLPEHSGYTLEEIAEDAKSAHLVGKNPQFFSAGKGASFMGMPL</sequence>
<name>A0A8H8P736_9AGAM</name>
<evidence type="ECO:0000313" key="16">
    <source>
        <dbReference type="EMBL" id="QRW26749.1"/>
    </source>
</evidence>
<feature type="compositionally biased region" description="Polar residues" evidence="13">
    <location>
        <begin position="23"/>
        <end position="69"/>
    </location>
</feature>
<keyword evidence="9" id="KW-0961">Cell wall biogenesis/degradation</keyword>
<evidence type="ECO:0000256" key="12">
    <source>
        <dbReference type="ARBA" id="ARBA00038929"/>
    </source>
</evidence>
<dbReference type="FunFam" id="3.20.20.80:FF:000033">
    <property type="entry name" value="Glucan 1,3-beta-glucosidase A"/>
    <property type="match status" value="1"/>
</dbReference>
<dbReference type="GO" id="GO:0004096">
    <property type="term" value="F:catalase activity"/>
    <property type="evidence" value="ECO:0007669"/>
    <property type="project" value="InterPro"/>
</dbReference>
<evidence type="ECO:0000256" key="13">
    <source>
        <dbReference type="SAM" id="MobiDB-lite"/>
    </source>
</evidence>
<feature type="region of interest" description="Disordered" evidence="13">
    <location>
        <begin position="1"/>
        <end position="96"/>
    </location>
</feature>
<evidence type="ECO:0000256" key="14">
    <source>
        <dbReference type="SAM" id="Phobius"/>
    </source>
</evidence>
<keyword evidence="14" id="KW-1133">Transmembrane helix</keyword>
<feature type="domain" description="Catalase core" evidence="15">
    <location>
        <begin position="817"/>
        <end position="1208"/>
    </location>
</feature>
<dbReference type="PANTHER" id="PTHR11465:SF13">
    <property type="entry name" value="CATALASE (EUROFUNG)"/>
    <property type="match status" value="1"/>
</dbReference>
<dbReference type="GO" id="GO:0005739">
    <property type="term" value="C:mitochondrion"/>
    <property type="evidence" value="ECO:0007669"/>
    <property type="project" value="TreeGrafter"/>
</dbReference>
<evidence type="ECO:0000313" key="17">
    <source>
        <dbReference type="Proteomes" id="UP000650533"/>
    </source>
</evidence>